<dbReference type="GO" id="GO:0002161">
    <property type="term" value="F:aminoacyl-tRNA deacylase activity"/>
    <property type="evidence" value="ECO:0007669"/>
    <property type="project" value="TreeGrafter"/>
</dbReference>
<keyword evidence="9 11" id="KW-0648">Protein biosynthesis</keyword>
<dbReference type="GO" id="GO:0006419">
    <property type="term" value="P:alanyl-tRNA aminoacylation"/>
    <property type="evidence" value="ECO:0007669"/>
    <property type="project" value="InterPro"/>
</dbReference>
<dbReference type="SUPFAM" id="SSF55186">
    <property type="entry name" value="ThrRS/AlaRS common domain"/>
    <property type="match status" value="1"/>
</dbReference>
<evidence type="ECO:0000256" key="12">
    <source>
        <dbReference type="SAM" id="Coils"/>
    </source>
</evidence>
<comment type="domain">
    <text evidence="11">Consists of three domains; the N-terminal catalytic domain, the editing domain and the C-terminal C-Ala domain. The editing domain removes incorrectly charged amino acids, while the C-Ala domain, along with tRNA(Ala), serves as a bridge to cooperatively bring together the editing and aminoacylation centers thus stimulating deacylation of misacylated tRNAs.</text>
</comment>
<dbReference type="GO" id="GO:0005739">
    <property type="term" value="C:mitochondrion"/>
    <property type="evidence" value="ECO:0007669"/>
    <property type="project" value="TreeGrafter"/>
</dbReference>
<dbReference type="RefSeq" id="XP_004367363.1">
    <property type="nucleotide sequence ID" value="XM_004367306.1"/>
</dbReference>
<dbReference type="NCBIfam" id="TIGR00344">
    <property type="entry name" value="alaS"/>
    <property type="match status" value="1"/>
</dbReference>
<evidence type="ECO:0000256" key="7">
    <source>
        <dbReference type="ARBA" id="ARBA00022840"/>
    </source>
</evidence>
<dbReference type="FunFam" id="3.30.930.10:FF:000004">
    <property type="entry name" value="Alanine--tRNA ligase"/>
    <property type="match status" value="1"/>
</dbReference>
<comment type="cofactor">
    <cofactor evidence="11">
        <name>Zn(2+)</name>
        <dbReference type="ChEBI" id="CHEBI:29105"/>
    </cofactor>
    <text evidence="11">Binds 1 zinc ion per subunit.</text>
</comment>
<evidence type="ECO:0000256" key="9">
    <source>
        <dbReference type="ARBA" id="ARBA00022917"/>
    </source>
</evidence>
<dbReference type="KEGG" id="dfa:DFA_07504"/>
<dbReference type="PROSITE" id="PS50860">
    <property type="entry name" value="AA_TRNA_LIGASE_II_ALA"/>
    <property type="match status" value="1"/>
</dbReference>
<dbReference type="EMBL" id="GL883013">
    <property type="protein sequence ID" value="EGG20380.1"/>
    <property type="molecule type" value="Genomic_DNA"/>
</dbReference>
<dbReference type="Pfam" id="PF07973">
    <property type="entry name" value="tRNA_SAD"/>
    <property type="match status" value="1"/>
</dbReference>
<keyword evidence="15" id="KW-1185">Reference proteome</keyword>
<dbReference type="STRING" id="1054147.F4PWL6"/>
<dbReference type="GeneID" id="14872177"/>
<sequence length="1018" mass="113579">MLMNSIISKYSNRLIQTSSSIAIRSYASSSTSTANIRSTFLNYFNENGHKKVDGSSLIPHNDSTLLFTNAGMVQFKQCFAALETPPAPMVTTAQKCVRAGGKHNDLDNVGYTARHHTFFEMLGNFSFGGYKHAKRDAIRHAWQLLTGPMGLPANRIVASVLEGDEEAADIWRTEIGLTDDRILRCGPKDNFWSMGDGAGPCGPCSELFWDRGEGNEMDGERYLEIWNLVFMQYWRDDAGNLTPLPTPCVDTGMGLERMAAVLQDKQSNYEIDLFANLIDGIKSVAEKNDSVFVGKVHADKFETSMRVIADHLRSVSFLIADGVVPSATGRGYVLRKIIRRALSYGQMIGFQQPFLHLLQPLLTSLMGDFYTQLSQRAPQIQNVIYNEEILFYQAIQRGVTYLDDLIDSNKLDEWNVFNIYSTYGLPLEISEVKARQSNINIDMDKVQQFIDETKEKSKSSWKKDQSNNNTNQILQKWKNENIKSNFVGYEKLHCTTRIKAQHFSEEDNLLYVVLEDCPFYAVSGGQIGDKGIIVTSVGNGENIYNVIDTLKPYDGVQVVVIEFDSTKQRLNQVMDDLKVDNKVDCRVDKQTRQQTAIHHTATHLLHSALRKELGENSVVQAGSYVGPESLRFDFTAVGKLSNKQITNIEQTVNQAIQQDIPLDVQEMSQGDAVKTDAIQLFSEKYGDSVRVVSVPGVSKEFCGGTHVGKTGDIQLFRIVSETSIAAGTRRIEARAGQAAATWLDSFKSTVDGLATKLGVPTNIVGKHVESLIDNKKQLEKQVSELQQQILFNSIKTHNGKIQLDGNNNNSIACSLHLLSGQSTTIDKNTLQEISKKLAKTQPNHIHILLTTEATDNKLICTVGSQLEKQEVSANADKLLKQLLTNTIKFGKGGGKIQVEIMEDSFEKLIDQKKKDRFIAEESFIFILILEIDRKMVVYRFLGGGNNSPDQQLLNEVGYLSNLTEQDKFDQLVDIIFAFLLSQKGDELLASISSYSEQHGIGENALKNIVKGTIIIPIH</sequence>
<feature type="coiled-coil region" evidence="12">
    <location>
        <begin position="768"/>
        <end position="795"/>
    </location>
</feature>
<dbReference type="OMA" id="GFDMEME"/>
<evidence type="ECO:0000256" key="11">
    <source>
        <dbReference type="HAMAP-Rule" id="MF_03133"/>
    </source>
</evidence>
<keyword evidence="8 11" id="KW-0694">RNA-binding</keyword>
<dbReference type="EC" id="6.1.1.7" evidence="2"/>
<dbReference type="InterPro" id="IPR018162">
    <property type="entry name" value="Ala-tRNA-ligase_IIc_anticod-bd"/>
</dbReference>
<keyword evidence="5 11" id="KW-0436">Ligase</keyword>
<evidence type="ECO:0000256" key="3">
    <source>
        <dbReference type="ARBA" id="ARBA00017959"/>
    </source>
</evidence>
<comment type="function">
    <text evidence="11">Catalyzes the attachment of alanine to tRNA(Ala) in a two-step reaction: alanine is first activated by ATP to form Ala-AMP and then transferred to the acceptor end of tRNA(Ala). Also edits incorrectly charged tRNA(Ala) via its editing domain.</text>
</comment>
<evidence type="ECO:0000256" key="10">
    <source>
        <dbReference type="ARBA" id="ARBA00023146"/>
    </source>
</evidence>
<protein>
    <recommendedName>
        <fullName evidence="3">Alanine--tRNA ligase</fullName>
        <ecNumber evidence="2">6.1.1.7</ecNumber>
    </recommendedName>
</protein>
<keyword evidence="11" id="KW-0479">Metal-binding</keyword>
<dbReference type="FunFam" id="3.30.980.10:FF:000004">
    <property type="entry name" value="Alanine--tRNA ligase, cytoplasmic"/>
    <property type="match status" value="1"/>
</dbReference>
<evidence type="ECO:0000259" key="13">
    <source>
        <dbReference type="PROSITE" id="PS50860"/>
    </source>
</evidence>
<dbReference type="OrthoDB" id="2423964at2759"/>
<dbReference type="SUPFAM" id="SSF55681">
    <property type="entry name" value="Class II aaRS and biotin synthetases"/>
    <property type="match status" value="1"/>
</dbReference>
<accession>F4PWL6</accession>
<evidence type="ECO:0000256" key="2">
    <source>
        <dbReference type="ARBA" id="ARBA00013168"/>
    </source>
</evidence>
<evidence type="ECO:0000256" key="5">
    <source>
        <dbReference type="ARBA" id="ARBA00022598"/>
    </source>
</evidence>
<dbReference type="PRINTS" id="PR00980">
    <property type="entry name" value="TRNASYNTHALA"/>
</dbReference>
<dbReference type="CDD" id="cd00673">
    <property type="entry name" value="AlaRS_core"/>
    <property type="match status" value="1"/>
</dbReference>
<dbReference type="GO" id="GO:0004813">
    <property type="term" value="F:alanine-tRNA ligase activity"/>
    <property type="evidence" value="ECO:0007669"/>
    <property type="project" value="UniProtKB-UniRule"/>
</dbReference>
<dbReference type="InterPro" id="IPR002318">
    <property type="entry name" value="Ala-tRNA-lgiase_IIc"/>
</dbReference>
<comment type="similarity">
    <text evidence="1">Belongs to the class-II aminoacyl-tRNA synthetase family. Alax-L subfamily.</text>
</comment>
<proteinExistence type="inferred from homology"/>
<dbReference type="InterPro" id="IPR012947">
    <property type="entry name" value="tRNA_SAD"/>
</dbReference>
<organism evidence="14 15">
    <name type="scientific">Cavenderia fasciculata</name>
    <name type="common">Slime mold</name>
    <name type="synonym">Dictyostelium fasciculatum</name>
    <dbReference type="NCBI Taxonomy" id="261658"/>
    <lineage>
        <taxon>Eukaryota</taxon>
        <taxon>Amoebozoa</taxon>
        <taxon>Evosea</taxon>
        <taxon>Eumycetozoa</taxon>
        <taxon>Dictyostelia</taxon>
        <taxon>Acytosteliales</taxon>
        <taxon>Cavenderiaceae</taxon>
        <taxon>Cavenderia</taxon>
    </lineage>
</organism>
<keyword evidence="6 11" id="KW-0547">Nucleotide-binding</keyword>
<evidence type="ECO:0000256" key="1">
    <source>
        <dbReference type="ARBA" id="ARBA00008429"/>
    </source>
</evidence>
<dbReference type="PANTHER" id="PTHR11777">
    <property type="entry name" value="ALANYL-TRNA SYNTHETASE"/>
    <property type="match status" value="1"/>
</dbReference>
<dbReference type="InterPro" id="IPR050058">
    <property type="entry name" value="Ala-tRNA_ligase"/>
</dbReference>
<dbReference type="Gene3D" id="3.30.980.10">
    <property type="entry name" value="Threonyl-trna Synthetase, Chain A, domain 2"/>
    <property type="match status" value="1"/>
</dbReference>
<keyword evidence="10 11" id="KW-0030">Aminoacyl-tRNA synthetase</keyword>
<comment type="subunit">
    <text evidence="11">Monomer.</text>
</comment>
<gene>
    <name evidence="14" type="primary">malaS</name>
    <name evidence="14" type="ORF">DFA_07504</name>
</gene>
<dbReference type="SUPFAM" id="SSF101353">
    <property type="entry name" value="Putative anticodon-binding domain of alanyl-tRNA synthetase (AlaRS)"/>
    <property type="match status" value="1"/>
</dbReference>
<feature type="domain" description="Alanyl-transfer RNA synthetases family profile" evidence="13">
    <location>
        <begin position="31"/>
        <end position="745"/>
    </location>
</feature>
<dbReference type="AlphaFoldDB" id="F4PWL6"/>
<dbReference type="PANTHER" id="PTHR11777:SF9">
    <property type="entry name" value="ALANINE--TRNA LIGASE, CYTOPLASMIC"/>
    <property type="match status" value="1"/>
</dbReference>
<feature type="binding site" evidence="11">
    <location>
        <position position="603"/>
    </location>
    <ligand>
        <name>Zn(2+)</name>
        <dbReference type="ChEBI" id="CHEBI:29105"/>
    </ligand>
</feature>
<evidence type="ECO:0000313" key="14">
    <source>
        <dbReference type="EMBL" id="EGG20380.1"/>
    </source>
</evidence>
<dbReference type="InterPro" id="IPR018165">
    <property type="entry name" value="Ala-tRNA-synth_IIc_core"/>
</dbReference>
<keyword evidence="11" id="KW-0862">Zinc</keyword>
<dbReference type="GO" id="GO:0000049">
    <property type="term" value="F:tRNA binding"/>
    <property type="evidence" value="ECO:0007669"/>
    <property type="project" value="UniProtKB-KW"/>
</dbReference>
<dbReference type="Pfam" id="PF01411">
    <property type="entry name" value="tRNA-synt_2c"/>
    <property type="match status" value="1"/>
</dbReference>
<name>F4PWL6_CACFS</name>
<evidence type="ECO:0000256" key="8">
    <source>
        <dbReference type="ARBA" id="ARBA00022884"/>
    </source>
</evidence>
<evidence type="ECO:0000313" key="15">
    <source>
        <dbReference type="Proteomes" id="UP000007797"/>
    </source>
</evidence>
<comment type="catalytic activity">
    <reaction evidence="11">
        <text>tRNA(Ala) + L-alanine + ATP = L-alanyl-tRNA(Ala) + AMP + diphosphate</text>
        <dbReference type="Rhea" id="RHEA:12540"/>
        <dbReference type="Rhea" id="RHEA-COMP:9657"/>
        <dbReference type="Rhea" id="RHEA-COMP:9923"/>
        <dbReference type="ChEBI" id="CHEBI:30616"/>
        <dbReference type="ChEBI" id="CHEBI:33019"/>
        <dbReference type="ChEBI" id="CHEBI:57972"/>
        <dbReference type="ChEBI" id="CHEBI:78442"/>
        <dbReference type="ChEBI" id="CHEBI:78497"/>
        <dbReference type="ChEBI" id="CHEBI:456215"/>
        <dbReference type="EC" id="6.1.1.7"/>
    </reaction>
</comment>
<dbReference type="InterPro" id="IPR018163">
    <property type="entry name" value="Thr/Ala-tRNA-synth_IIc_edit"/>
</dbReference>
<feature type="binding site" evidence="11">
    <location>
        <position position="599"/>
    </location>
    <ligand>
        <name>Zn(2+)</name>
        <dbReference type="ChEBI" id="CHEBI:29105"/>
    </ligand>
</feature>
<dbReference type="InterPro" id="IPR009000">
    <property type="entry name" value="Transl_B-barrel_sf"/>
</dbReference>
<dbReference type="Gene3D" id="2.40.30.130">
    <property type="match status" value="1"/>
</dbReference>
<dbReference type="InterPro" id="IPR045864">
    <property type="entry name" value="aa-tRNA-synth_II/BPL/LPL"/>
</dbReference>
<keyword evidence="12" id="KW-0175">Coiled coil</keyword>
<reference evidence="15" key="1">
    <citation type="journal article" date="2011" name="Genome Res.">
        <title>Phylogeny-wide analysis of social amoeba genomes highlights ancient origins for complex intercellular communication.</title>
        <authorList>
            <person name="Heidel A.J."/>
            <person name="Lawal H.M."/>
            <person name="Felder M."/>
            <person name="Schilde C."/>
            <person name="Helps N.R."/>
            <person name="Tunggal B."/>
            <person name="Rivero F."/>
            <person name="John U."/>
            <person name="Schleicher M."/>
            <person name="Eichinger L."/>
            <person name="Platzer M."/>
            <person name="Noegel A.A."/>
            <person name="Schaap P."/>
            <person name="Gloeckner G."/>
        </authorList>
    </citation>
    <scope>NUCLEOTIDE SEQUENCE [LARGE SCALE GENOMIC DNA]</scope>
    <source>
        <strain evidence="15">SH3</strain>
    </source>
</reference>
<dbReference type="SUPFAM" id="SSF50447">
    <property type="entry name" value="Translation proteins"/>
    <property type="match status" value="1"/>
</dbReference>
<dbReference type="Proteomes" id="UP000007797">
    <property type="component" value="Unassembled WGS sequence"/>
</dbReference>
<keyword evidence="4 11" id="KW-0820">tRNA-binding</keyword>
<feature type="binding site" evidence="11">
    <location>
        <position position="702"/>
    </location>
    <ligand>
        <name>Zn(2+)</name>
        <dbReference type="ChEBI" id="CHEBI:29105"/>
    </ligand>
</feature>
<keyword evidence="7 11" id="KW-0067">ATP-binding</keyword>
<dbReference type="GO" id="GO:0005524">
    <property type="term" value="F:ATP binding"/>
    <property type="evidence" value="ECO:0007669"/>
    <property type="project" value="UniProtKB-UniRule"/>
</dbReference>
<evidence type="ECO:0000256" key="4">
    <source>
        <dbReference type="ARBA" id="ARBA00022555"/>
    </source>
</evidence>
<dbReference type="Gene3D" id="3.30.930.10">
    <property type="entry name" value="Bira Bifunctional Protein, Domain 2"/>
    <property type="match status" value="1"/>
</dbReference>
<dbReference type="SMART" id="SM00863">
    <property type="entry name" value="tRNA_SAD"/>
    <property type="match status" value="1"/>
</dbReference>
<feature type="binding site" evidence="11">
    <location>
        <position position="706"/>
    </location>
    <ligand>
        <name>Zn(2+)</name>
        <dbReference type="ChEBI" id="CHEBI:29105"/>
    </ligand>
</feature>
<dbReference type="InterPro" id="IPR023033">
    <property type="entry name" value="Ala_tRNA_ligase_euk/bac"/>
</dbReference>
<dbReference type="GO" id="GO:0008270">
    <property type="term" value="F:zinc ion binding"/>
    <property type="evidence" value="ECO:0007669"/>
    <property type="project" value="UniProtKB-UniRule"/>
</dbReference>
<evidence type="ECO:0000256" key="6">
    <source>
        <dbReference type="ARBA" id="ARBA00022741"/>
    </source>
</evidence>
<dbReference type="HAMAP" id="MF_00036_B">
    <property type="entry name" value="Ala_tRNA_synth_B"/>
    <property type="match status" value="1"/>
</dbReference>
<dbReference type="InterPro" id="IPR018164">
    <property type="entry name" value="Ala-tRNA-synth_IIc_N"/>
</dbReference>